<accession>A0A7Z3GNI9</accession>
<dbReference type="InterPro" id="IPR010352">
    <property type="entry name" value="DUF945"/>
</dbReference>
<name>A0A7Z3GNI9_9PSED</name>
<evidence type="ECO:0000313" key="1">
    <source>
        <dbReference type="EMBL" id="QJP06811.1"/>
    </source>
</evidence>
<dbReference type="Proteomes" id="UP000502549">
    <property type="component" value="Chromosome"/>
</dbReference>
<reference evidence="1 2" key="1">
    <citation type="submission" date="2020-02" db="EMBL/GenBank/DDBJ databases">
        <title>Complete genome sequence of Pseudomonas multiresinivorans ORNL1.</title>
        <authorList>
            <person name="Podar M."/>
        </authorList>
    </citation>
    <scope>NUCLEOTIDE SEQUENCE [LARGE SCALE GENOMIC DNA]</scope>
    <source>
        <strain evidence="2">populi</strain>
    </source>
</reference>
<protein>
    <submittedName>
        <fullName evidence="1">YdgA family protein</fullName>
    </submittedName>
</protein>
<dbReference type="RefSeq" id="WP_169935284.1">
    <property type="nucleotide sequence ID" value="NZ_CP048833.1"/>
</dbReference>
<keyword evidence="2" id="KW-1185">Reference proteome</keyword>
<dbReference type="AlphaFoldDB" id="A0A7Z3GNI9"/>
<dbReference type="EMBL" id="CP048833">
    <property type="protein sequence ID" value="QJP06811.1"/>
    <property type="molecule type" value="Genomic_DNA"/>
</dbReference>
<dbReference type="Pfam" id="PF06097">
    <property type="entry name" value="DUF945"/>
    <property type="match status" value="1"/>
</dbReference>
<dbReference type="KEGG" id="pmui:G4G71_02560"/>
<evidence type="ECO:0000313" key="2">
    <source>
        <dbReference type="Proteomes" id="UP000502549"/>
    </source>
</evidence>
<organism evidence="1 2">
    <name type="scientific">Pseudomonas multiresinivorans</name>
    <dbReference type="NCBI Taxonomy" id="95301"/>
    <lineage>
        <taxon>Bacteria</taxon>
        <taxon>Pseudomonadati</taxon>
        <taxon>Pseudomonadota</taxon>
        <taxon>Gammaproteobacteria</taxon>
        <taxon>Pseudomonadales</taxon>
        <taxon>Pseudomonadaceae</taxon>
        <taxon>Pseudomonas</taxon>
    </lineage>
</organism>
<sequence>MKKTALAIAIPVAIVGAAVAGAWYTGSRVEQEVNRGITEANQLFQQEAPGLGAHLTLVDIQRGLFSSTARYNLSFTGKEGEEPQILVFTDRLEHGPFPASRLAAGKLAPVMAQSHFALEQNELTAPLFTAAGGKAPLFGELTIHYDQKQEGAVETAALEFAKDSDKLRLSPAKITFNVSGDKKDVSAVGNLAEVDLDFTDENTGQPARVQLRDLGMQGDKKENANGFALGPSSATIKSLNIKSPGAPEVELRDAVVEETLKQGGKGLDQSVSYRVGKVVVQGQEIGGVKLDLSLRNLDEGVLKTFKESYNKMALDSLESTELTPAQEEELKKLGLALLEGSPVLSLDELSLQTSHGVAKASLSVDLRKPNAAAATPDEMARSILAALKADLKVDKAVIGDIVALQGSLGGEAAGSVDPVALKQQSDAMTDLFSGMALNSQWAVLDGNALSSSLAYANDQVKFNGKDMSVPEFMAFAMGSAQGLGLGGGAAAGAEEEPQEESVE</sequence>
<proteinExistence type="predicted"/>
<gene>
    <name evidence="1" type="ORF">G4G71_02560</name>
</gene>